<proteinExistence type="predicted"/>
<evidence type="ECO:0000313" key="2">
    <source>
        <dbReference type="Proteomes" id="UP000309848"/>
    </source>
</evidence>
<comment type="caution">
    <text evidence="1">The sequence shown here is derived from an EMBL/GenBank/DDBJ whole genome shotgun (WGS) entry which is preliminary data.</text>
</comment>
<organism evidence="1 2">
    <name type="scientific">Sphingomonas naasensis</name>
    <dbReference type="NCBI Taxonomy" id="1344951"/>
    <lineage>
        <taxon>Bacteria</taxon>
        <taxon>Pseudomonadati</taxon>
        <taxon>Pseudomonadota</taxon>
        <taxon>Alphaproteobacteria</taxon>
        <taxon>Sphingomonadales</taxon>
        <taxon>Sphingomonadaceae</taxon>
        <taxon>Sphingomonas</taxon>
    </lineage>
</organism>
<dbReference type="OrthoDB" id="7432973at2"/>
<protein>
    <submittedName>
        <fullName evidence="1">Uncharacterized protein</fullName>
    </submittedName>
</protein>
<keyword evidence="2" id="KW-1185">Reference proteome</keyword>
<dbReference type="EMBL" id="SRXU01000004">
    <property type="protein sequence ID" value="TGX42540.1"/>
    <property type="molecule type" value="Genomic_DNA"/>
</dbReference>
<sequence>MEASAVIGLRVMRMATGGADAAAEAQLMVSEKMQAALELQTAMVTGQLGNTPLASTRKTIRHYRRKVKANRKRLG</sequence>
<dbReference type="Proteomes" id="UP000309848">
    <property type="component" value="Unassembled WGS sequence"/>
</dbReference>
<name>A0A4S1WL77_9SPHN</name>
<gene>
    <name evidence="1" type="ORF">E5A74_10200</name>
</gene>
<dbReference type="AlphaFoldDB" id="A0A4S1WL77"/>
<accession>A0A4S1WL77</accession>
<evidence type="ECO:0000313" key="1">
    <source>
        <dbReference type="EMBL" id="TGX42540.1"/>
    </source>
</evidence>
<reference evidence="1 2" key="1">
    <citation type="submission" date="2019-04" db="EMBL/GenBank/DDBJ databases">
        <title>Sphingomonas psychrotolerans sp. nov., isolated from soil in the Tianshan Mountains, Xinjiang, China.</title>
        <authorList>
            <person name="Luo Y."/>
            <person name="Sheng H."/>
        </authorList>
    </citation>
    <scope>NUCLEOTIDE SEQUENCE [LARGE SCALE GENOMIC DNA]</scope>
    <source>
        <strain evidence="1 2">KIS18-15</strain>
    </source>
</reference>